<feature type="coiled-coil region" evidence="1">
    <location>
        <begin position="18"/>
        <end position="80"/>
    </location>
</feature>
<protein>
    <submittedName>
        <fullName evidence="2">Uncharacterized protein</fullName>
    </submittedName>
</protein>
<keyword evidence="1" id="KW-0175">Coiled coil</keyword>
<dbReference type="Proteomes" id="UP000007110">
    <property type="component" value="Unassembled WGS sequence"/>
</dbReference>
<dbReference type="RefSeq" id="XP_030845940.1">
    <property type="nucleotide sequence ID" value="XM_030990080.1"/>
</dbReference>
<dbReference type="Gene3D" id="1.10.287.370">
    <property type="match status" value="1"/>
</dbReference>
<evidence type="ECO:0000313" key="2">
    <source>
        <dbReference type="EnsemblMetazoa" id="XP_030845940"/>
    </source>
</evidence>
<accession>A0A7M7P3Z6</accession>
<evidence type="ECO:0000256" key="1">
    <source>
        <dbReference type="SAM" id="Coils"/>
    </source>
</evidence>
<dbReference type="SUPFAM" id="SSF46579">
    <property type="entry name" value="Prefoldin"/>
    <property type="match status" value="1"/>
</dbReference>
<dbReference type="KEGG" id="spu:115925970"/>
<dbReference type="Pfam" id="PF21975">
    <property type="entry name" value="ASNSD1-SEP"/>
    <property type="match status" value="1"/>
</dbReference>
<evidence type="ECO:0000313" key="3">
    <source>
        <dbReference type="Proteomes" id="UP000007110"/>
    </source>
</evidence>
<dbReference type="AlphaFoldDB" id="A0A7M7P3Z6"/>
<dbReference type="InParanoid" id="A0A7M7P3Z6"/>
<reference evidence="2" key="2">
    <citation type="submission" date="2021-01" db="UniProtKB">
        <authorList>
            <consortium name="EnsemblMetazoa"/>
        </authorList>
    </citation>
    <scope>IDENTIFICATION</scope>
</reference>
<keyword evidence="3" id="KW-1185">Reference proteome</keyword>
<proteinExistence type="predicted"/>
<reference evidence="3" key="1">
    <citation type="submission" date="2015-02" db="EMBL/GenBank/DDBJ databases">
        <title>Genome sequencing for Strongylocentrotus purpuratus.</title>
        <authorList>
            <person name="Murali S."/>
            <person name="Liu Y."/>
            <person name="Vee V."/>
            <person name="English A."/>
            <person name="Wang M."/>
            <person name="Skinner E."/>
            <person name="Han Y."/>
            <person name="Muzny D.M."/>
            <person name="Worley K.C."/>
            <person name="Gibbs R.A."/>
        </authorList>
    </citation>
    <scope>NUCLEOTIDE SEQUENCE</scope>
</reference>
<organism evidence="2 3">
    <name type="scientific">Strongylocentrotus purpuratus</name>
    <name type="common">Purple sea urchin</name>
    <dbReference type="NCBI Taxonomy" id="7668"/>
    <lineage>
        <taxon>Eukaryota</taxon>
        <taxon>Metazoa</taxon>
        <taxon>Echinodermata</taxon>
        <taxon>Eleutherozoa</taxon>
        <taxon>Echinozoa</taxon>
        <taxon>Echinoidea</taxon>
        <taxon>Euechinoidea</taxon>
        <taxon>Echinacea</taxon>
        <taxon>Camarodonta</taxon>
        <taxon>Echinidea</taxon>
        <taxon>Strongylocentrotidae</taxon>
        <taxon>Strongylocentrotus</taxon>
    </lineage>
</organism>
<dbReference type="EnsemblMetazoa" id="XM_030990080">
    <property type="protein sequence ID" value="XP_030845940"/>
    <property type="gene ID" value="LOC115925970"/>
</dbReference>
<name>A0A7M7P3Z6_STRPU</name>
<sequence>MAAPMVNVGVADAANIHANRQISELRVLQSELSSLKKNAKVYKQQQNSQVFFLTDKAHCQSQCKNQIETLEKMKKKKEQHSS</sequence>
<dbReference type="GeneID" id="115925970"/>
<dbReference type="InterPro" id="IPR054148">
    <property type="entry name" value="ASNSD1-SEP"/>
</dbReference>
<dbReference type="OMA" id="TEMLSQC"/>
<dbReference type="OrthoDB" id="2442112at2759"/>
<dbReference type="InterPro" id="IPR009053">
    <property type="entry name" value="Prefoldin"/>
</dbReference>